<evidence type="ECO:0000256" key="2">
    <source>
        <dbReference type="PIRSR" id="PIRSR640198-2"/>
    </source>
</evidence>
<dbReference type="PANTHER" id="PTHR13504">
    <property type="entry name" value="FIDO DOMAIN-CONTAINING PROTEIN DDB_G0283145"/>
    <property type="match status" value="1"/>
</dbReference>
<dbReference type="InterPro" id="IPR040198">
    <property type="entry name" value="Fido_containing"/>
</dbReference>
<reference evidence="4 5" key="1">
    <citation type="submission" date="2017-02" db="EMBL/GenBank/DDBJ databases">
        <authorList>
            <person name="Peterson S.W."/>
        </authorList>
    </citation>
    <scope>NUCLEOTIDE SEQUENCE [LARGE SCALE GENOMIC DNA]</scope>
    <source>
        <strain evidence="4 5">DSM 18034</strain>
    </source>
</reference>
<gene>
    <name evidence="4" type="ORF">SAMN02745702_02756</name>
</gene>
<feature type="binding site" evidence="2">
    <location>
        <begin position="220"/>
        <end position="227"/>
    </location>
    <ligand>
        <name>ATP</name>
        <dbReference type="ChEBI" id="CHEBI:30616"/>
    </ligand>
</feature>
<feature type="active site" evidence="1">
    <location>
        <position position="216"/>
    </location>
</feature>
<evidence type="ECO:0000313" key="4">
    <source>
        <dbReference type="EMBL" id="SKA81775.1"/>
    </source>
</evidence>
<accession>A0A1T4WY43</accession>
<feature type="domain" description="Fido" evidence="3">
    <location>
        <begin position="119"/>
        <end position="273"/>
    </location>
</feature>
<dbReference type="InterPro" id="IPR003812">
    <property type="entry name" value="Fido"/>
</dbReference>
<dbReference type="PROSITE" id="PS51459">
    <property type="entry name" value="FIDO"/>
    <property type="match status" value="1"/>
</dbReference>
<sequence length="486" mass="56555">MEYQRIKDLPSNFNELQSETLSALAYVWREQFEKMKSSNLYKLFNEKLYRRWAIETGIIENIYDLDRGTTEILINQGFCESLISHGSSNKSPDFIINTLKAHRNTIDFLFDFVKRGRELTCSYIKELHQLLASTQETSIGKDQFHRKVSVELLKGTWKKYPNNPTRPNGEVFAYCPPEHVQSEMDQLVKLHQKHLSNGVPAEIEAAWLHHRFTQIHPFQDGNGRVARALASLVLIQNNYFPLVVPREFRLDYIQGLESADDGDLKPLIRMIVKFQRNEIKRALSIVDDVEHANAMNDLVKSFDSKIKQRQEEKYNSILEQSDQNAQKLINAALNRADKISSELNSIFDKFNGLVKYTSFACQNEEHTDHWFRNQIIKVAKEKDYFADTRTYRKWIRLTISNGGQHNIIFSFHCLGSNFTGTMCVSAFIFERLKDEGNETRETQAISLTDDVFIFTHKDDSEQLLLHFKKWIEEALMVGLAQIKEQI</sequence>
<organism evidence="4 5">
    <name type="scientific">Desulfobaculum bizertense DSM 18034</name>
    <dbReference type="NCBI Taxonomy" id="1121442"/>
    <lineage>
        <taxon>Bacteria</taxon>
        <taxon>Pseudomonadati</taxon>
        <taxon>Thermodesulfobacteriota</taxon>
        <taxon>Desulfovibrionia</taxon>
        <taxon>Desulfovibrionales</taxon>
        <taxon>Desulfovibrionaceae</taxon>
        <taxon>Desulfobaculum</taxon>
    </lineage>
</organism>
<dbReference type="Pfam" id="PF02661">
    <property type="entry name" value="Fic"/>
    <property type="match status" value="1"/>
</dbReference>
<dbReference type="EMBL" id="FUYA01000011">
    <property type="protein sequence ID" value="SKA81775.1"/>
    <property type="molecule type" value="Genomic_DNA"/>
</dbReference>
<evidence type="ECO:0000313" key="5">
    <source>
        <dbReference type="Proteomes" id="UP000189733"/>
    </source>
</evidence>
<dbReference type="AlphaFoldDB" id="A0A1T4WY43"/>
<name>A0A1T4WY43_9BACT</name>
<keyword evidence="5" id="KW-1185">Reference proteome</keyword>
<dbReference type="Proteomes" id="UP000189733">
    <property type="component" value="Unassembled WGS sequence"/>
</dbReference>
<dbReference type="Gene3D" id="1.10.3290.10">
    <property type="entry name" value="Fido-like domain"/>
    <property type="match status" value="1"/>
</dbReference>
<dbReference type="PANTHER" id="PTHR13504:SF38">
    <property type="entry name" value="FIDO DOMAIN-CONTAINING PROTEIN"/>
    <property type="match status" value="1"/>
</dbReference>
<dbReference type="InterPro" id="IPR036597">
    <property type="entry name" value="Fido-like_dom_sf"/>
</dbReference>
<proteinExistence type="predicted"/>
<evidence type="ECO:0000256" key="1">
    <source>
        <dbReference type="PIRSR" id="PIRSR640198-1"/>
    </source>
</evidence>
<keyword evidence="2" id="KW-0547">Nucleotide-binding</keyword>
<dbReference type="SUPFAM" id="SSF140931">
    <property type="entry name" value="Fic-like"/>
    <property type="match status" value="1"/>
</dbReference>
<dbReference type="GO" id="GO:0005524">
    <property type="term" value="F:ATP binding"/>
    <property type="evidence" value="ECO:0007669"/>
    <property type="project" value="UniProtKB-KW"/>
</dbReference>
<protein>
    <submittedName>
        <fullName evidence="4">Fic/DOC family protein</fullName>
    </submittedName>
</protein>
<keyword evidence="2" id="KW-0067">ATP-binding</keyword>
<evidence type="ECO:0000259" key="3">
    <source>
        <dbReference type="PROSITE" id="PS51459"/>
    </source>
</evidence>
<dbReference type="STRING" id="1121442.SAMN02745702_02756"/>